<protein>
    <recommendedName>
        <fullName evidence="4">Phenoloxidase-activating factor 2</fullName>
    </recommendedName>
    <alternativeName>
        <fullName evidence="5">Prophenoloxidase-activating factor II</fullName>
    </alternativeName>
</protein>
<dbReference type="SUPFAM" id="SSF50494">
    <property type="entry name" value="Trypsin-like serine proteases"/>
    <property type="match status" value="1"/>
</dbReference>
<dbReference type="GO" id="GO:0004252">
    <property type="term" value="F:serine-type endopeptidase activity"/>
    <property type="evidence" value="ECO:0007669"/>
    <property type="project" value="InterPro"/>
</dbReference>
<dbReference type="GeneID" id="115624130"/>
<feature type="signal peptide" evidence="6">
    <location>
        <begin position="1"/>
        <end position="25"/>
    </location>
</feature>
<sequence>MSALGCPKLALLLLLLPLLNDGGQCSRHVSKRFTFGAAANSENSANSGISQNNGYTPVDIPLPAVDANLANHTILARQLIVGTLVPPLLVAPTASYCQCVPPGSCANPVPTLPTDGSGQLDIRIVNSGSYPTATPTVTPLVCSYGLVACCQAGSYQCGRRWPPPPGAAAAAVGQATFGEFPWQVALLTLADVYLGGGALITAQHVLTAAHKVYNLPISSFKARLGEWDAASVTEPVPAQDVTIASVFIHPAFNPNNLQNNVAILKLSTAISLTSKSTVGTICLPTTTFVGQRCYVAGWGKNDFGPTGAYQAIARKVDVPLITNANCQTALRATRLGSSFVLSDTSFICAGGEAGKDACTGDGGSPLVCSNNNVWYVVGLVAWGIGCAQAGVPGVYVNVASFLPWIQTTLTL</sequence>
<dbReference type="PRINTS" id="PR00722">
    <property type="entry name" value="CHYMOTRYPSIN"/>
</dbReference>
<feature type="domain" description="Peptidase S1" evidence="7">
    <location>
        <begin position="171"/>
        <end position="410"/>
    </location>
</feature>
<evidence type="ECO:0000256" key="1">
    <source>
        <dbReference type="ARBA" id="ARBA00004613"/>
    </source>
</evidence>
<name>A0A6J2TCR8_DROLE</name>
<evidence type="ECO:0000313" key="9">
    <source>
        <dbReference type="RefSeq" id="XP_030374586.1"/>
    </source>
</evidence>
<keyword evidence="3" id="KW-1015">Disulfide bond</keyword>
<feature type="chain" id="PRO_5026762723" description="Phenoloxidase-activating factor 2" evidence="6">
    <location>
        <begin position="26"/>
        <end position="411"/>
    </location>
</feature>
<accession>A0A6J2TCR8</accession>
<evidence type="ECO:0000256" key="3">
    <source>
        <dbReference type="ARBA" id="ARBA00023157"/>
    </source>
</evidence>
<dbReference type="InterPro" id="IPR001254">
    <property type="entry name" value="Trypsin_dom"/>
</dbReference>
<dbReference type="PANTHER" id="PTHR24258">
    <property type="entry name" value="SERINE PROTEASE-RELATED"/>
    <property type="match status" value="1"/>
</dbReference>
<dbReference type="Pfam" id="PF00089">
    <property type="entry name" value="Trypsin"/>
    <property type="match status" value="1"/>
</dbReference>
<dbReference type="RefSeq" id="XP_030374586.1">
    <property type="nucleotide sequence ID" value="XM_030518726.1"/>
</dbReference>
<dbReference type="SMART" id="SM00020">
    <property type="entry name" value="Tryp_SPc"/>
    <property type="match status" value="1"/>
</dbReference>
<reference evidence="9" key="1">
    <citation type="submission" date="2025-08" db="UniProtKB">
        <authorList>
            <consortium name="RefSeq"/>
        </authorList>
    </citation>
    <scope>IDENTIFICATION</scope>
    <source>
        <strain evidence="9">11010-0011.00</strain>
        <tissue evidence="9">Whole body</tissue>
    </source>
</reference>
<dbReference type="PANTHER" id="PTHR24258:SF129">
    <property type="entry name" value="LP15124P-RELATED"/>
    <property type="match status" value="1"/>
</dbReference>
<keyword evidence="8" id="KW-1185">Reference proteome</keyword>
<evidence type="ECO:0000256" key="5">
    <source>
        <dbReference type="ARBA" id="ARBA00076468"/>
    </source>
</evidence>
<proteinExistence type="predicted"/>
<dbReference type="Pfam" id="PF18322">
    <property type="entry name" value="CLIP_1"/>
    <property type="match status" value="1"/>
</dbReference>
<keyword evidence="6" id="KW-0732">Signal</keyword>
<evidence type="ECO:0000256" key="2">
    <source>
        <dbReference type="ARBA" id="ARBA00022525"/>
    </source>
</evidence>
<dbReference type="InterPro" id="IPR041515">
    <property type="entry name" value="PPAF-2-like_Clip"/>
</dbReference>
<comment type="subcellular location">
    <subcellularLocation>
        <location evidence="1">Secreted</location>
    </subcellularLocation>
</comment>
<dbReference type="PROSITE" id="PS50240">
    <property type="entry name" value="TRYPSIN_DOM"/>
    <property type="match status" value="1"/>
</dbReference>
<dbReference type="AlphaFoldDB" id="A0A6J2TCR8"/>
<dbReference type="Gene3D" id="2.40.10.10">
    <property type="entry name" value="Trypsin-like serine proteases"/>
    <property type="match status" value="1"/>
</dbReference>
<keyword evidence="2" id="KW-0964">Secreted</keyword>
<dbReference type="InterPro" id="IPR009003">
    <property type="entry name" value="Peptidase_S1_PA"/>
</dbReference>
<dbReference type="FunFam" id="2.40.10.10:FF:000038">
    <property type="entry name" value="Serine protease"/>
    <property type="match status" value="1"/>
</dbReference>
<dbReference type="GO" id="GO:0006508">
    <property type="term" value="P:proteolysis"/>
    <property type="evidence" value="ECO:0007669"/>
    <property type="project" value="InterPro"/>
</dbReference>
<evidence type="ECO:0000256" key="6">
    <source>
        <dbReference type="SAM" id="SignalP"/>
    </source>
</evidence>
<organism evidence="8 9">
    <name type="scientific">Drosophila lebanonensis</name>
    <name type="common">Fruit fly</name>
    <name type="synonym">Scaptodrosophila lebanonensis</name>
    <dbReference type="NCBI Taxonomy" id="7225"/>
    <lineage>
        <taxon>Eukaryota</taxon>
        <taxon>Metazoa</taxon>
        <taxon>Ecdysozoa</taxon>
        <taxon>Arthropoda</taxon>
        <taxon>Hexapoda</taxon>
        <taxon>Insecta</taxon>
        <taxon>Pterygota</taxon>
        <taxon>Neoptera</taxon>
        <taxon>Endopterygota</taxon>
        <taxon>Diptera</taxon>
        <taxon>Brachycera</taxon>
        <taxon>Muscomorpha</taxon>
        <taxon>Ephydroidea</taxon>
        <taxon>Drosophilidae</taxon>
        <taxon>Scaptodrosophila</taxon>
    </lineage>
</organism>
<dbReference type="InterPro" id="IPR001314">
    <property type="entry name" value="Peptidase_S1A"/>
</dbReference>
<dbReference type="OrthoDB" id="6656697at2759"/>
<dbReference type="GO" id="GO:0005576">
    <property type="term" value="C:extracellular region"/>
    <property type="evidence" value="ECO:0007669"/>
    <property type="project" value="UniProtKB-SubCell"/>
</dbReference>
<dbReference type="CDD" id="cd00190">
    <property type="entry name" value="Tryp_SPc"/>
    <property type="match status" value="1"/>
</dbReference>
<evidence type="ECO:0000256" key="4">
    <source>
        <dbReference type="ARBA" id="ARBA00068096"/>
    </source>
</evidence>
<dbReference type="InterPro" id="IPR043504">
    <property type="entry name" value="Peptidase_S1_PA_chymotrypsin"/>
</dbReference>
<evidence type="ECO:0000259" key="7">
    <source>
        <dbReference type="PROSITE" id="PS50240"/>
    </source>
</evidence>
<evidence type="ECO:0000313" key="8">
    <source>
        <dbReference type="Proteomes" id="UP000504634"/>
    </source>
</evidence>
<gene>
    <name evidence="9" type="primary">LOC115624130</name>
</gene>
<dbReference type="Proteomes" id="UP000504634">
    <property type="component" value="Unplaced"/>
</dbReference>